<sequence>MIAKSAFSTATVSTMTPEHCVFMLAVCDIILNPNLKYVKCTKKLIKRCLKRYLDDLNREGPSYGSAQAFCDDCELTHEKWKSTTLPILSFIFLLAMQ</sequence>
<gene>
    <name evidence="1" type="ORF">C2G38_2218865</name>
</gene>
<reference evidence="1 2" key="1">
    <citation type="submission" date="2018-06" db="EMBL/GenBank/DDBJ databases">
        <title>Comparative genomics reveals the genomic features of Rhizophagus irregularis, R. cerebriforme, R. diaphanum and Gigaspora rosea, and their symbiotic lifestyle signature.</title>
        <authorList>
            <person name="Morin E."/>
            <person name="San Clemente H."/>
            <person name="Chen E.C.H."/>
            <person name="De La Providencia I."/>
            <person name="Hainaut M."/>
            <person name="Kuo A."/>
            <person name="Kohler A."/>
            <person name="Murat C."/>
            <person name="Tang N."/>
            <person name="Roy S."/>
            <person name="Loubradou J."/>
            <person name="Henrissat B."/>
            <person name="Grigoriev I.V."/>
            <person name="Corradi N."/>
            <person name="Roux C."/>
            <person name="Martin F.M."/>
        </authorList>
    </citation>
    <scope>NUCLEOTIDE SEQUENCE [LARGE SCALE GENOMIC DNA]</scope>
    <source>
        <strain evidence="1 2">DAOM 194757</strain>
    </source>
</reference>
<protein>
    <submittedName>
        <fullName evidence="1">Uncharacterized protein</fullName>
    </submittedName>
</protein>
<comment type="caution">
    <text evidence="1">The sequence shown here is derived from an EMBL/GenBank/DDBJ whole genome shotgun (WGS) entry which is preliminary data.</text>
</comment>
<accession>A0A397U5Z8</accession>
<name>A0A397U5Z8_9GLOM</name>
<organism evidence="1 2">
    <name type="scientific">Gigaspora rosea</name>
    <dbReference type="NCBI Taxonomy" id="44941"/>
    <lineage>
        <taxon>Eukaryota</taxon>
        <taxon>Fungi</taxon>
        <taxon>Fungi incertae sedis</taxon>
        <taxon>Mucoromycota</taxon>
        <taxon>Glomeromycotina</taxon>
        <taxon>Glomeromycetes</taxon>
        <taxon>Diversisporales</taxon>
        <taxon>Gigasporaceae</taxon>
        <taxon>Gigaspora</taxon>
    </lineage>
</organism>
<keyword evidence="2" id="KW-1185">Reference proteome</keyword>
<proteinExistence type="predicted"/>
<dbReference type="OrthoDB" id="2407571at2759"/>
<evidence type="ECO:0000313" key="2">
    <source>
        <dbReference type="Proteomes" id="UP000266673"/>
    </source>
</evidence>
<dbReference type="AlphaFoldDB" id="A0A397U5Z8"/>
<dbReference type="Proteomes" id="UP000266673">
    <property type="component" value="Unassembled WGS sequence"/>
</dbReference>
<dbReference type="EMBL" id="QKWP01001931">
    <property type="protein sequence ID" value="RIB05725.1"/>
    <property type="molecule type" value="Genomic_DNA"/>
</dbReference>
<evidence type="ECO:0000313" key="1">
    <source>
        <dbReference type="EMBL" id="RIB05725.1"/>
    </source>
</evidence>